<dbReference type="InterPro" id="IPR027417">
    <property type="entry name" value="P-loop_NTPase"/>
</dbReference>
<evidence type="ECO:0000256" key="1">
    <source>
        <dbReference type="ARBA" id="ARBA00022737"/>
    </source>
</evidence>
<proteinExistence type="predicted"/>
<dbReference type="InterPro" id="IPR036770">
    <property type="entry name" value="Ankyrin_rpt-contain_sf"/>
</dbReference>
<organism evidence="4 5">
    <name type="scientific">Stachybotrys elegans</name>
    <dbReference type="NCBI Taxonomy" id="80388"/>
    <lineage>
        <taxon>Eukaryota</taxon>
        <taxon>Fungi</taxon>
        <taxon>Dikarya</taxon>
        <taxon>Ascomycota</taxon>
        <taxon>Pezizomycotina</taxon>
        <taxon>Sordariomycetes</taxon>
        <taxon>Hypocreomycetidae</taxon>
        <taxon>Hypocreales</taxon>
        <taxon>Stachybotryaceae</taxon>
        <taxon>Stachybotrys</taxon>
    </lineage>
</organism>
<keyword evidence="2" id="KW-0040">ANK repeat</keyword>
<dbReference type="InterPro" id="IPR056884">
    <property type="entry name" value="NPHP3-like_N"/>
</dbReference>
<dbReference type="PANTHER" id="PTHR10039">
    <property type="entry name" value="AMELOGENIN"/>
    <property type="match status" value="1"/>
</dbReference>
<dbReference type="SUPFAM" id="SSF48403">
    <property type="entry name" value="Ankyrin repeat"/>
    <property type="match status" value="1"/>
</dbReference>
<keyword evidence="1" id="KW-0677">Repeat</keyword>
<dbReference type="PRINTS" id="PR01415">
    <property type="entry name" value="ANKYRIN"/>
</dbReference>
<dbReference type="PROSITE" id="PS50297">
    <property type="entry name" value="ANK_REP_REGION"/>
    <property type="match status" value="2"/>
</dbReference>
<dbReference type="Pfam" id="PF24883">
    <property type="entry name" value="NPHP3_N"/>
    <property type="match status" value="1"/>
</dbReference>
<reference evidence="4" key="1">
    <citation type="journal article" date="2021" name="Nat. Commun.">
        <title>Genetic determinants of endophytism in the Arabidopsis root mycobiome.</title>
        <authorList>
            <person name="Mesny F."/>
            <person name="Miyauchi S."/>
            <person name="Thiergart T."/>
            <person name="Pickel B."/>
            <person name="Atanasova L."/>
            <person name="Karlsson M."/>
            <person name="Huettel B."/>
            <person name="Barry K.W."/>
            <person name="Haridas S."/>
            <person name="Chen C."/>
            <person name="Bauer D."/>
            <person name="Andreopoulos W."/>
            <person name="Pangilinan J."/>
            <person name="LaButti K."/>
            <person name="Riley R."/>
            <person name="Lipzen A."/>
            <person name="Clum A."/>
            <person name="Drula E."/>
            <person name="Henrissat B."/>
            <person name="Kohler A."/>
            <person name="Grigoriev I.V."/>
            <person name="Martin F.M."/>
            <person name="Hacquard S."/>
        </authorList>
    </citation>
    <scope>NUCLEOTIDE SEQUENCE</scope>
    <source>
        <strain evidence="4">MPI-CAGE-CH-0235</strain>
    </source>
</reference>
<dbReference type="Pfam" id="PF12796">
    <property type="entry name" value="Ank_2"/>
    <property type="match status" value="1"/>
</dbReference>
<feature type="domain" description="Nephrocystin 3-like N-terminal" evidence="3">
    <location>
        <begin position="48"/>
        <end position="217"/>
    </location>
</feature>
<dbReference type="InterPro" id="IPR002110">
    <property type="entry name" value="Ankyrin_rpt"/>
</dbReference>
<evidence type="ECO:0000259" key="3">
    <source>
        <dbReference type="Pfam" id="PF24883"/>
    </source>
</evidence>
<feature type="repeat" description="ANK" evidence="2">
    <location>
        <begin position="604"/>
        <end position="636"/>
    </location>
</feature>
<accession>A0A8K0T7K2</accession>
<dbReference type="PANTHER" id="PTHR10039:SF14">
    <property type="entry name" value="NACHT DOMAIN-CONTAINING PROTEIN"/>
    <property type="match status" value="1"/>
</dbReference>
<dbReference type="Proteomes" id="UP000813444">
    <property type="component" value="Unassembled WGS sequence"/>
</dbReference>
<keyword evidence="5" id="KW-1185">Reference proteome</keyword>
<dbReference type="Gene3D" id="3.40.50.300">
    <property type="entry name" value="P-loop containing nucleotide triphosphate hydrolases"/>
    <property type="match status" value="1"/>
</dbReference>
<dbReference type="EMBL" id="JAGPNK010000001">
    <property type="protein sequence ID" value="KAH7329552.1"/>
    <property type="molecule type" value="Genomic_DNA"/>
</dbReference>
<dbReference type="OrthoDB" id="194358at2759"/>
<evidence type="ECO:0000313" key="5">
    <source>
        <dbReference type="Proteomes" id="UP000813444"/>
    </source>
</evidence>
<dbReference type="SUPFAM" id="SSF52540">
    <property type="entry name" value="P-loop containing nucleoside triphosphate hydrolases"/>
    <property type="match status" value="1"/>
</dbReference>
<gene>
    <name evidence="4" type="ORF">B0I35DRAFT_487559</name>
</gene>
<sequence>MNSAGILHARGKATVHIGNVYTHGACLNCLRTASYEDCKNRNTQRAPGTCEWFASHGLFGEWREASSGLLWVSADPGCGKSVLARHLVDDVLPPSAGRTTCYFFFKDDCEDQRTLDSALCCILHEIFHQNPNLLDKVFPASFKEDPSDVELFSNFGKLWELLIEAAKDDMAGEIICILDALDECVDSSPLATALAKLYTKNTNGGGPQNLKFLITSRPYLRIQRDFRPLEQCQSVIHLSGESQEVAEQIQGEIATTIDLRIDKLCAELALGQREKDLLREELTAAPNRTYLWAHLMLDALDDAVFFSTSDLRAKIRTLPHTVGAAYESILRKSKDPARARRILGLVLAAGRPLHLEEVSAMLTFQPDSHNSLKDFESGRFSTNLMEVAIREACGLLLVVQDSYLYFLHQSARQFLVAPPSPFSYPPTSGMKWQGSVDMKKSNKSLLEMCIKFLLLEDWNGPPDTRPEGSQSTDNCGFLHYAASYWTRHYRQAQMVSDALLDQLALQLCDPAAAACQSWLKLYQEDQNVKLDLCNPLFVVAHFGLSSLVDTIVSSQDPKHQAEEFLNKRNGLGHTALHQAAAEGHYEMVHILLAKGADANIRGHDGFTALSFASYHRHLNTAGLLVDHGADVEGLTSMAEVS</sequence>
<dbReference type="AlphaFoldDB" id="A0A8K0T7K2"/>
<comment type="caution">
    <text evidence="4">The sequence shown here is derived from an EMBL/GenBank/DDBJ whole genome shotgun (WGS) entry which is preliminary data.</text>
</comment>
<protein>
    <recommendedName>
        <fullName evidence="3">Nephrocystin 3-like N-terminal domain-containing protein</fullName>
    </recommendedName>
</protein>
<feature type="repeat" description="ANK" evidence="2">
    <location>
        <begin position="571"/>
        <end position="603"/>
    </location>
</feature>
<dbReference type="SMART" id="SM00248">
    <property type="entry name" value="ANK"/>
    <property type="match status" value="3"/>
</dbReference>
<name>A0A8K0T7K2_9HYPO</name>
<dbReference type="PROSITE" id="PS50088">
    <property type="entry name" value="ANK_REPEAT"/>
    <property type="match status" value="2"/>
</dbReference>
<evidence type="ECO:0000256" key="2">
    <source>
        <dbReference type="PROSITE-ProRule" id="PRU00023"/>
    </source>
</evidence>
<dbReference type="Gene3D" id="1.25.40.20">
    <property type="entry name" value="Ankyrin repeat-containing domain"/>
    <property type="match status" value="1"/>
</dbReference>
<evidence type="ECO:0000313" key="4">
    <source>
        <dbReference type="EMBL" id="KAH7329552.1"/>
    </source>
</evidence>